<dbReference type="InterPro" id="IPR014115">
    <property type="entry name" value="TrbI_Ftype"/>
</dbReference>
<keyword evidence="4" id="KW-1185">Reference proteome</keyword>
<evidence type="ECO:0000256" key="2">
    <source>
        <dbReference type="SAM" id="Phobius"/>
    </source>
</evidence>
<dbReference type="STRING" id="56193.YP76_20710"/>
<keyword evidence="2" id="KW-0812">Transmembrane</keyword>
<sequence length="222" mass="23308">MAEQPQLDLSLPPSTPEVRGAKRRVGFGGLTRVQIGMSLLLIAAVIWGMWVTRALTQSKPDHIVSARLSSLVGDYVEAQRFSGSPPDRVRAEMEAFMSSLDKELQRRSQDGQIVLVGEAVLTKNVPDITDSLKKAVFASGVPEPKRMSVEDLQRLQELSAAQSAVTGSRQAPSATPGATIDPMAGIPGAGSQLLAAPAQQMPPQVPGASVSTFGGPNGNGGQ</sequence>
<evidence type="ECO:0000256" key="1">
    <source>
        <dbReference type="SAM" id="MobiDB-lite"/>
    </source>
</evidence>
<keyword evidence="2" id="KW-1133">Transmembrane helix</keyword>
<dbReference type="Proteomes" id="UP000033874">
    <property type="component" value="Unassembled WGS sequence"/>
</dbReference>
<accession>A0A0M3AN99</accession>
<feature type="region of interest" description="Disordered" evidence="1">
    <location>
        <begin position="1"/>
        <end position="20"/>
    </location>
</feature>
<feature type="transmembrane region" description="Helical" evidence="2">
    <location>
        <begin position="29"/>
        <end position="50"/>
    </location>
</feature>
<feature type="compositionally biased region" description="Low complexity" evidence="1">
    <location>
        <begin position="192"/>
        <end position="208"/>
    </location>
</feature>
<organism evidence="3 4">
    <name type="scientific">Sphingobium chungbukense</name>
    <dbReference type="NCBI Taxonomy" id="56193"/>
    <lineage>
        <taxon>Bacteria</taxon>
        <taxon>Pseudomonadati</taxon>
        <taxon>Pseudomonadota</taxon>
        <taxon>Alphaproteobacteria</taxon>
        <taxon>Sphingomonadales</taxon>
        <taxon>Sphingomonadaceae</taxon>
        <taxon>Sphingobium</taxon>
    </lineage>
</organism>
<evidence type="ECO:0000313" key="4">
    <source>
        <dbReference type="Proteomes" id="UP000033874"/>
    </source>
</evidence>
<feature type="region of interest" description="Disordered" evidence="1">
    <location>
        <begin position="163"/>
        <end position="222"/>
    </location>
</feature>
<evidence type="ECO:0000313" key="3">
    <source>
        <dbReference type="EMBL" id="KKW90411.1"/>
    </source>
</evidence>
<feature type="compositionally biased region" description="Polar residues" evidence="1">
    <location>
        <begin position="163"/>
        <end position="173"/>
    </location>
</feature>
<reference evidence="3 4" key="1">
    <citation type="submission" date="2015-04" db="EMBL/GenBank/DDBJ databases">
        <title>Genome sequence of aromatic hydrocarbons-degrading Sphingobium chungbukense DJ77.</title>
        <authorList>
            <person name="Kim Y.-C."/>
            <person name="Chae J.-C."/>
        </authorList>
    </citation>
    <scope>NUCLEOTIDE SEQUENCE [LARGE SCALE GENOMIC DNA]</scope>
    <source>
        <strain evidence="3 4">DJ77</strain>
    </source>
</reference>
<comment type="caution">
    <text evidence="3">The sequence shown here is derived from an EMBL/GenBank/DDBJ whole genome shotgun (WGS) entry which is preliminary data.</text>
</comment>
<dbReference type="Pfam" id="PF09677">
    <property type="entry name" value="TrbI_Ftype"/>
    <property type="match status" value="1"/>
</dbReference>
<proteinExistence type="predicted"/>
<protein>
    <submittedName>
        <fullName evidence="3">Uncharacterized protein</fullName>
    </submittedName>
</protein>
<keyword evidence="2" id="KW-0472">Membrane</keyword>
<dbReference type="PATRIC" id="fig|56193.3.peg.4351"/>
<dbReference type="RefSeq" id="WP_046765497.1">
    <property type="nucleotide sequence ID" value="NZ_LBIC01000010.1"/>
</dbReference>
<gene>
    <name evidence="3" type="ORF">YP76_20710</name>
</gene>
<dbReference type="EMBL" id="LBIC01000010">
    <property type="protein sequence ID" value="KKW90411.1"/>
    <property type="molecule type" value="Genomic_DNA"/>
</dbReference>
<dbReference type="AlphaFoldDB" id="A0A0M3AN99"/>
<name>A0A0M3AN99_9SPHN</name>